<gene>
    <name evidence="2" type="ORF">AWZ03_009630</name>
</gene>
<dbReference type="Pfam" id="PF07248">
    <property type="entry name" value="DUF1431"/>
    <property type="match status" value="1"/>
</dbReference>
<evidence type="ECO:0000256" key="1">
    <source>
        <dbReference type="SAM" id="MobiDB-lite"/>
    </source>
</evidence>
<protein>
    <submittedName>
        <fullName evidence="2">Uncharacterized protein</fullName>
    </submittedName>
</protein>
<feature type="region of interest" description="Disordered" evidence="1">
    <location>
        <begin position="1"/>
        <end position="56"/>
    </location>
</feature>
<name>A0A484B595_DRONA</name>
<dbReference type="InterPro" id="IPR006611">
    <property type="entry name" value="DUF1431_DROsp"/>
</dbReference>
<evidence type="ECO:0000313" key="3">
    <source>
        <dbReference type="Proteomes" id="UP000295192"/>
    </source>
</evidence>
<keyword evidence="3" id="KW-1185">Reference proteome</keyword>
<accession>A0A484B595</accession>
<sequence length="92" mass="10809">MVPPEIKRRVKTPRPYCPPDTPDQQSTDTECPEPEGLKSSVEDRAKQKASKRPRTRYPSFSEYNVAWKSASSDSLHPRSVCDMWRYYQNLYR</sequence>
<dbReference type="OrthoDB" id="7840301at2759"/>
<dbReference type="AlphaFoldDB" id="A0A484B595"/>
<dbReference type="EMBL" id="LSRL02000124">
    <property type="protein sequence ID" value="TDG43933.1"/>
    <property type="molecule type" value="Genomic_DNA"/>
</dbReference>
<proteinExistence type="predicted"/>
<organism evidence="2 3">
    <name type="scientific">Drosophila navojoa</name>
    <name type="common">Fruit fly</name>
    <dbReference type="NCBI Taxonomy" id="7232"/>
    <lineage>
        <taxon>Eukaryota</taxon>
        <taxon>Metazoa</taxon>
        <taxon>Ecdysozoa</taxon>
        <taxon>Arthropoda</taxon>
        <taxon>Hexapoda</taxon>
        <taxon>Insecta</taxon>
        <taxon>Pterygota</taxon>
        <taxon>Neoptera</taxon>
        <taxon>Endopterygota</taxon>
        <taxon>Diptera</taxon>
        <taxon>Brachycera</taxon>
        <taxon>Muscomorpha</taxon>
        <taxon>Ephydroidea</taxon>
        <taxon>Drosophilidae</taxon>
        <taxon>Drosophila</taxon>
    </lineage>
</organism>
<evidence type="ECO:0000313" key="2">
    <source>
        <dbReference type="EMBL" id="TDG43933.1"/>
    </source>
</evidence>
<reference evidence="2 3" key="1">
    <citation type="journal article" date="2019" name="J. Hered.">
        <title>An Improved Genome Assembly for Drosophila navojoa, the Basal Species in the mojavensis Cluster.</title>
        <authorList>
            <person name="Vanderlinde T."/>
            <person name="Dupim E.G."/>
            <person name="Nazario-Yepiz N.O."/>
            <person name="Carvalho A.B."/>
        </authorList>
    </citation>
    <scope>NUCLEOTIDE SEQUENCE [LARGE SCALE GENOMIC DNA]</scope>
    <source>
        <strain evidence="2">Navoj_Jal97</strain>
        <tissue evidence="2">Whole organism</tissue>
    </source>
</reference>
<comment type="caution">
    <text evidence="2">The sequence shown here is derived from an EMBL/GenBank/DDBJ whole genome shotgun (WGS) entry which is preliminary data.</text>
</comment>
<dbReference type="Proteomes" id="UP000295192">
    <property type="component" value="Unassembled WGS sequence"/>
</dbReference>